<name>A0AAV2P8U5_9HYME</name>
<gene>
    <name evidence="1" type="ORF">LPLAT_LOCUS13139</name>
</gene>
<accession>A0AAV2P8U5</accession>
<protein>
    <submittedName>
        <fullName evidence="1">Uncharacterized protein</fullName>
    </submittedName>
</protein>
<dbReference type="Proteomes" id="UP001497644">
    <property type="component" value="Chromosome 8"/>
</dbReference>
<proteinExistence type="predicted"/>
<organism evidence="1 2">
    <name type="scientific">Lasius platythorax</name>
    <dbReference type="NCBI Taxonomy" id="488582"/>
    <lineage>
        <taxon>Eukaryota</taxon>
        <taxon>Metazoa</taxon>
        <taxon>Ecdysozoa</taxon>
        <taxon>Arthropoda</taxon>
        <taxon>Hexapoda</taxon>
        <taxon>Insecta</taxon>
        <taxon>Pterygota</taxon>
        <taxon>Neoptera</taxon>
        <taxon>Endopterygota</taxon>
        <taxon>Hymenoptera</taxon>
        <taxon>Apocrita</taxon>
        <taxon>Aculeata</taxon>
        <taxon>Formicoidea</taxon>
        <taxon>Formicidae</taxon>
        <taxon>Formicinae</taxon>
        <taxon>Lasius</taxon>
        <taxon>Lasius</taxon>
    </lineage>
</organism>
<dbReference type="AlphaFoldDB" id="A0AAV2P8U5"/>
<sequence>MKRKLKAENGRELVFEYPWRRYASSCLLPRVAQYLRGNGDLDKRGRCPIGFGEIAENRSFGSVQILADIHFAVQWPVPWSESEKIYSTQQRVA</sequence>
<keyword evidence="2" id="KW-1185">Reference proteome</keyword>
<reference evidence="1" key="1">
    <citation type="submission" date="2024-04" db="EMBL/GenBank/DDBJ databases">
        <authorList>
            <consortium name="Molecular Ecology Group"/>
        </authorList>
    </citation>
    <scope>NUCLEOTIDE SEQUENCE</scope>
</reference>
<dbReference type="EMBL" id="OZ034831">
    <property type="protein sequence ID" value="CAL1687988.1"/>
    <property type="molecule type" value="Genomic_DNA"/>
</dbReference>
<evidence type="ECO:0000313" key="2">
    <source>
        <dbReference type="Proteomes" id="UP001497644"/>
    </source>
</evidence>
<evidence type="ECO:0000313" key="1">
    <source>
        <dbReference type="EMBL" id="CAL1687988.1"/>
    </source>
</evidence>